<protein>
    <submittedName>
        <fullName evidence="1">(rape) hypothetical protein</fullName>
    </submittedName>
</protein>
<organism evidence="1">
    <name type="scientific">Brassica napus</name>
    <name type="common">Rape</name>
    <dbReference type="NCBI Taxonomy" id="3708"/>
    <lineage>
        <taxon>Eukaryota</taxon>
        <taxon>Viridiplantae</taxon>
        <taxon>Streptophyta</taxon>
        <taxon>Embryophyta</taxon>
        <taxon>Tracheophyta</taxon>
        <taxon>Spermatophyta</taxon>
        <taxon>Magnoliopsida</taxon>
        <taxon>eudicotyledons</taxon>
        <taxon>Gunneridae</taxon>
        <taxon>Pentapetalae</taxon>
        <taxon>rosids</taxon>
        <taxon>malvids</taxon>
        <taxon>Brassicales</taxon>
        <taxon>Brassicaceae</taxon>
        <taxon>Brassiceae</taxon>
        <taxon>Brassica</taxon>
    </lineage>
</organism>
<evidence type="ECO:0000313" key="1">
    <source>
        <dbReference type="EMBL" id="CAF2101907.1"/>
    </source>
</evidence>
<dbReference type="EMBL" id="HG994359">
    <property type="protein sequence ID" value="CAF2101907.1"/>
    <property type="molecule type" value="Genomic_DNA"/>
</dbReference>
<sequence>MIREFAKNRVRVPSFLKSAKLNFTELEINSSSLPINLHVLSIASCSAILRVPKMCSTSFSISVTGAFSRYFHTTDVHRQRCHYLCDRKKMEKSSWSLTKRDPTGVSTPSFFLCRRRWR</sequence>
<accession>A0A816TX75</accession>
<proteinExistence type="predicted"/>
<dbReference type="AlphaFoldDB" id="A0A816TX75"/>
<name>A0A816TX75_BRANA</name>
<dbReference type="Proteomes" id="UP001295469">
    <property type="component" value="Chromosome A05"/>
</dbReference>
<gene>
    <name evidence="1" type="ORF">DARMORV10_A05P36870.1</name>
</gene>
<reference evidence="1" key="1">
    <citation type="submission" date="2021-01" db="EMBL/GenBank/DDBJ databases">
        <authorList>
            <consortium name="Genoscope - CEA"/>
            <person name="William W."/>
        </authorList>
    </citation>
    <scope>NUCLEOTIDE SEQUENCE</scope>
</reference>